<protein>
    <submittedName>
        <fullName evidence="7 10">MKI67 FHA domain-interacting nucleolar phosphoprotein</fullName>
    </submittedName>
</protein>
<reference evidence="10" key="3">
    <citation type="submission" date="2025-04" db="UniProtKB">
        <authorList>
            <consortium name="RefSeq"/>
        </authorList>
    </citation>
    <scope>IDENTIFICATION</scope>
    <source>
        <tissue evidence="10">Leukocyte</tissue>
    </source>
</reference>
<dbReference type="GO" id="GO:0005730">
    <property type="term" value="C:nucleolus"/>
    <property type="evidence" value="ECO:0007669"/>
    <property type="project" value="UniProtKB-SubCell"/>
</dbReference>
<feature type="region of interest" description="Disordered" evidence="5">
    <location>
        <begin position="200"/>
        <end position="282"/>
    </location>
</feature>
<dbReference type="InterPro" id="IPR021043">
    <property type="entry name" value="NIFK_FHA_Ki67-binding"/>
</dbReference>
<evidence type="ECO:0000256" key="1">
    <source>
        <dbReference type="ARBA" id="ARBA00004604"/>
    </source>
</evidence>
<dbReference type="CDD" id="cd12307">
    <property type="entry name" value="RRM_NIFK_like"/>
    <property type="match status" value="1"/>
</dbReference>
<keyword evidence="3" id="KW-0539">Nucleus</keyword>
<dbReference type="Gene3D" id="3.30.70.330">
    <property type="match status" value="1"/>
</dbReference>
<name>A0A250YEF0_CASCN</name>
<dbReference type="Proteomes" id="UP001732720">
    <property type="component" value="Chromosome 4"/>
</dbReference>
<keyword evidence="9" id="KW-1185">Reference proteome</keyword>
<sequence length="282" mass="32710">MAVFEGPAMQSLSLNPQEDAQFQKEVAHVRQRATQHKKQEKLTPGVIFVGHLPPALQENQIRAYFSQFGAITRFRLSRSKRTGNSRGYAFLEFESEDVAKIVAETMNNYLFGERLLVCRFMPPEKVHEELFREWHVPFHKPSYPAVKRYNQNRDFVQKVRMEARFKRKERLLRKKIAAKGIDYSFPSLVLPNKEGVSGIPKKYRRVSKSNPNTPEKSADSQGPTPVCTPTFLERRKSEVAELDDKDDEIVFKQPTSSVKEEIEETPTTPTRSRKKRKRKSNQ</sequence>
<dbReference type="KEGG" id="ccan:109693811"/>
<evidence type="ECO:0000313" key="9">
    <source>
        <dbReference type="Proteomes" id="UP001732720"/>
    </source>
</evidence>
<dbReference type="Ensembl" id="ENSCCNT00000041060.1">
    <property type="protein sequence ID" value="ENSCCNP00000032714.1"/>
    <property type="gene ID" value="ENSCCNG00000031015.1"/>
</dbReference>
<evidence type="ECO:0000313" key="7">
    <source>
        <dbReference type="EMBL" id="JAV42003.1"/>
    </source>
</evidence>
<dbReference type="CTD" id="84365"/>
<dbReference type="Pfam" id="PF00076">
    <property type="entry name" value="RRM_1"/>
    <property type="match status" value="1"/>
</dbReference>
<reference evidence="7" key="1">
    <citation type="journal article" date="2017" name="G3 (Bethesda)">
        <title>De Novo Genome and Transcriptome Assembly of the Canadian Beaver (Castor canadensis).</title>
        <authorList>
            <person name="Lok S."/>
            <person name="Paton T.A."/>
            <person name="Wang Z."/>
            <person name="Kaur G."/>
            <person name="Walker S."/>
            <person name="Yuen R.K."/>
            <person name="Sung W.W."/>
            <person name="Whitney J."/>
            <person name="Buchanan J.A."/>
            <person name="Trost B."/>
            <person name="Singh N."/>
            <person name="Apresto B."/>
            <person name="Chen N."/>
            <person name="Coole M."/>
            <person name="Dawson T.J."/>
            <person name="Ho K.Y."/>
            <person name="Hu Z."/>
            <person name="Pullenayegum S."/>
            <person name="Samler K."/>
            <person name="Shipstone A."/>
            <person name="Tsoi F."/>
            <person name="Wang T."/>
            <person name="Pereira S.L."/>
            <person name="Rostami P."/>
            <person name="Ryan C.A."/>
            <person name="Tong A.H."/>
            <person name="Ng K."/>
            <person name="Sundaravadanam Y."/>
            <person name="Simpson J.T."/>
            <person name="Lim B.K."/>
            <person name="Engstrom M.D."/>
            <person name="Dutton C.J."/>
            <person name="Kerr K.C."/>
            <person name="Franke M."/>
            <person name="Rapley W."/>
            <person name="Wintle R.F."/>
            <person name="Scherer S.W."/>
        </authorList>
    </citation>
    <scope>NUCLEOTIDE SEQUENCE</scope>
    <source>
        <strain evidence="7">Ward</strain>
        <tissue evidence="7">Leukocyte</tissue>
    </source>
</reference>
<dbReference type="SUPFAM" id="SSF54928">
    <property type="entry name" value="RNA-binding domain, RBD"/>
    <property type="match status" value="1"/>
</dbReference>
<dbReference type="PANTHER" id="PTHR46754">
    <property type="entry name" value="MKI67 FHA DOMAIN-INTERACTING NUCLEOLAR PHOSPHOPROTEIN"/>
    <property type="match status" value="1"/>
</dbReference>
<dbReference type="AlphaFoldDB" id="A0A250YEF0"/>
<comment type="subcellular location">
    <subcellularLocation>
        <location evidence="1">Nucleus</location>
        <location evidence="1">Nucleolus</location>
    </subcellularLocation>
</comment>
<dbReference type="SMART" id="SM00360">
    <property type="entry name" value="RRM"/>
    <property type="match status" value="1"/>
</dbReference>
<reference evidence="8" key="2">
    <citation type="submission" date="2023-09" db="UniProtKB">
        <authorList>
            <consortium name="Ensembl"/>
        </authorList>
    </citation>
    <scope>IDENTIFICATION</scope>
</reference>
<gene>
    <name evidence="7" type="primary">NIFK</name>
    <name evidence="8 10" type="synonym">Nifk</name>
</gene>
<evidence type="ECO:0000313" key="10">
    <source>
        <dbReference type="RefSeq" id="XP_020030957.1"/>
    </source>
</evidence>
<dbReference type="PROSITE" id="PS50102">
    <property type="entry name" value="RRM"/>
    <property type="match status" value="1"/>
</dbReference>
<keyword evidence="2 4" id="KW-0694">RNA-binding</keyword>
<feature type="domain" description="RRM" evidence="6">
    <location>
        <begin position="45"/>
        <end position="123"/>
    </location>
</feature>
<evidence type="ECO:0000256" key="3">
    <source>
        <dbReference type="ARBA" id="ARBA00023242"/>
    </source>
</evidence>
<organism evidence="7">
    <name type="scientific">Castor canadensis</name>
    <name type="common">American beaver</name>
    <dbReference type="NCBI Taxonomy" id="51338"/>
    <lineage>
        <taxon>Eukaryota</taxon>
        <taxon>Metazoa</taxon>
        <taxon>Chordata</taxon>
        <taxon>Craniata</taxon>
        <taxon>Vertebrata</taxon>
        <taxon>Euteleostomi</taxon>
        <taxon>Mammalia</taxon>
        <taxon>Eutheria</taxon>
        <taxon>Euarchontoglires</taxon>
        <taxon>Glires</taxon>
        <taxon>Rodentia</taxon>
        <taxon>Castorimorpha</taxon>
        <taxon>Castoridae</taxon>
        <taxon>Castor</taxon>
    </lineage>
</organism>
<evidence type="ECO:0000256" key="2">
    <source>
        <dbReference type="ARBA" id="ARBA00022884"/>
    </source>
</evidence>
<dbReference type="GO" id="GO:0003723">
    <property type="term" value="F:RNA binding"/>
    <property type="evidence" value="ECO:0007669"/>
    <property type="project" value="UniProtKB-UniRule"/>
</dbReference>
<evidence type="ECO:0000256" key="4">
    <source>
        <dbReference type="PROSITE-ProRule" id="PRU00176"/>
    </source>
</evidence>
<dbReference type="GeneID" id="109693811"/>
<dbReference type="InterPro" id="IPR000504">
    <property type="entry name" value="RRM_dom"/>
</dbReference>
<feature type="compositionally biased region" description="Polar residues" evidence="5">
    <location>
        <begin position="208"/>
        <end position="223"/>
    </location>
</feature>
<evidence type="ECO:0000256" key="5">
    <source>
        <dbReference type="SAM" id="MobiDB-lite"/>
    </source>
</evidence>
<dbReference type="OrthoDB" id="21467at2759"/>
<dbReference type="InterPro" id="IPR012677">
    <property type="entry name" value="Nucleotide-bd_a/b_plait_sf"/>
</dbReference>
<evidence type="ECO:0000313" key="8">
    <source>
        <dbReference type="Ensembl" id="ENSCCNP00000032714.1"/>
    </source>
</evidence>
<accession>A0A250YEF0</accession>
<dbReference type="EMBL" id="GFFW01002785">
    <property type="protein sequence ID" value="JAV42003.1"/>
    <property type="molecule type" value="Transcribed_RNA"/>
</dbReference>
<feature type="compositionally biased region" description="Basic residues" evidence="5">
    <location>
        <begin position="271"/>
        <end position="282"/>
    </location>
</feature>
<evidence type="ECO:0000259" key="6">
    <source>
        <dbReference type="PROSITE" id="PS50102"/>
    </source>
</evidence>
<dbReference type="InterPro" id="IPR035979">
    <property type="entry name" value="RBD_domain_sf"/>
</dbReference>
<dbReference type="Pfam" id="PF12196">
    <property type="entry name" value="hNIFK_binding"/>
    <property type="match status" value="1"/>
</dbReference>
<proteinExistence type="predicted"/>
<dbReference type="RefSeq" id="XP_020030957.1">
    <property type="nucleotide sequence ID" value="XM_020175368.1"/>
</dbReference>